<evidence type="ECO:0000313" key="3">
    <source>
        <dbReference type="EMBL" id="RSM09338.1"/>
    </source>
</evidence>
<organism evidence="3 4">
    <name type="scientific">Fusarium oligoseptatum</name>
    <dbReference type="NCBI Taxonomy" id="2604345"/>
    <lineage>
        <taxon>Eukaryota</taxon>
        <taxon>Fungi</taxon>
        <taxon>Dikarya</taxon>
        <taxon>Ascomycota</taxon>
        <taxon>Pezizomycotina</taxon>
        <taxon>Sordariomycetes</taxon>
        <taxon>Hypocreomycetidae</taxon>
        <taxon>Hypocreales</taxon>
        <taxon>Nectriaceae</taxon>
        <taxon>Fusarium</taxon>
        <taxon>Fusarium solani species complex</taxon>
    </lineage>
</organism>
<evidence type="ECO:0000256" key="2">
    <source>
        <dbReference type="SAM" id="SignalP"/>
    </source>
</evidence>
<dbReference type="AlphaFoldDB" id="A0A428U551"/>
<feature type="compositionally biased region" description="Low complexity" evidence="1">
    <location>
        <begin position="169"/>
        <end position="187"/>
    </location>
</feature>
<feature type="compositionally biased region" description="Gly residues" evidence="1">
    <location>
        <begin position="101"/>
        <end position="111"/>
    </location>
</feature>
<evidence type="ECO:0000313" key="4">
    <source>
        <dbReference type="Proteomes" id="UP000287144"/>
    </source>
</evidence>
<keyword evidence="2" id="KW-0732">Signal</keyword>
<keyword evidence="4" id="KW-1185">Reference proteome</keyword>
<protein>
    <submittedName>
        <fullName evidence="3">Uncharacterized protein</fullName>
    </submittedName>
</protein>
<reference evidence="3 4" key="1">
    <citation type="submission" date="2017-06" db="EMBL/GenBank/DDBJ databases">
        <title>Comparative genomic analysis of Ambrosia Fusariam Clade fungi.</title>
        <authorList>
            <person name="Stajich J.E."/>
            <person name="Carrillo J."/>
            <person name="Kijimoto T."/>
            <person name="Eskalen A."/>
            <person name="O'Donnell K."/>
            <person name="Kasson M."/>
        </authorList>
    </citation>
    <scope>NUCLEOTIDE SEQUENCE [LARGE SCALE GENOMIC DNA]</scope>
    <source>
        <strain evidence="3 4">NRRL62579</strain>
    </source>
</reference>
<dbReference type="Proteomes" id="UP000287144">
    <property type="component" value="Unassembled WGS sequence"/>
</dbReference>
<feature type="region of interest" description="Disordered" evidence="1">
    <location>
        <begin position="94"/>
        <end position="121"/>
    </location>
</feature>
<feature type="compositionally biased region" description="Basic and acidic residues" evidence="1">
    <location>
        <begin position="194"/>
        <end position="213"/>
    </location>
</feature>
<name>A0A428U551_9HYPO</name>
<evidence type="ECO:0000256" key="1">
    <source>
        <dbReference type="SAM" id="MobiDB-lite"/>
    </source>
</evidence>
<accession>A0A428U551</accession>
<feature type="compositionally biased region" description="Basic and acidic residues" evidence="1">
    <location>
        <begin position="221"/>
        <end position="230"/>
    </location>
</feature>
<feature type="signal peptide" evidence="2">
    <location>
        <begin position="1"/>
        <end position="17"/>
    </location>
</feature>
<gene>
    <name evidence="3" type="ORF">CEP52_004188</name>
</gene>
<comment type="caution">
    <text evidence="3">The sequence shown here is derived from an EMBL/GenBank/DDBJ whole genome shotgun (WGS) entry which is preliminary data.</text>
</comment>
<proteinExistence type="predicted"/>
<dbReference type="STRING" id="1325735.A0A428U551"/>
<feature type="compositionally biased region" description="Acidic residues" evidence="1">
    <location>
        <begin position="112"/>
        <end position="121"/>
    </location>
</feature>
<dbReference type="EMBL" id="NKCK01000029">
    <property type="protein sequence ID" value="RSM09338.1"/>
    <property type="molecule type" value="Genomic_DNA"/>
</dbReference>
<feature type="chain" id="PRO_5019074250" evidence="2">
    <location>
        <begin position="18"/>
        <end position="251"/>
    </location>
</feature>
<sequence length="251" mass="25541">MLLHSIVILALAGLGASKNFGYFKPPRPVANSSDLFEREAGCYKSAAPEIDCDGTCIPNSYDCCRLGDGSYCQTLCEPLGGGCKDSYAGNYPGGDSDSSGGSSGGSSGDGAGSDDDSDGDGCPDTHTPCDDICIPPTGMCCGDGTWCKLGKCTKNGDCDLSEYEDGKQTSGSAQTATEASGSSSTGGSSSGKGNDSDDKETSRKDEDSKSGDDKDSDEEASESKDGDKGNDASLRLPTFPVGLVALVPLLM</sequence>
<feature type="region of interest" description="Disordered" evidence="1">
    <location>
        <begin position="164"/>
        <end position="240"/>
    </location>
</feature>